<feature type="transmembrane region" description="Helical" evidence="6">
    <location>
        <begin position="162"/>
        <end position="179"/>
    </location>
</feature>
<feature type="domain" description="Major facilitator superfamily (MFS) profile" evidence="7">
    <location>
        <begin position="10"/>
        <end position="383"/>
    </location>
</feature>
<feature type="transmembrane region" description="Helical" evidence="6">
    <location>
        <begin position="244"/>
        <end position="264"/>
    </location>
</feature>
<evidence type="ECO:0000256" key="4">
    <source>
        <dbReference type="ARBA" id="ARBA00022989"/>
    </source>
</evidence>
<sequence>MNMFKTVPKAVLLVAAAHMVTDFSQGALLVALPYFKAKFGLTYTQVSLIALTQNLASSVIQPFFGYATDRSPRPWLMAAGCLLSGVGMLASLLLTNYWLLVFTTALTGLGIAAFHPEGAKTVNRLSGEAKGKGVSMFVVGGNAGFAGGSLMMGGLLASGSDAMLWLYIIPCLIIVWPLYKLAMSLPLPTGKPAQSLGSLAGIISLPLLALLGVTLVRATVSASIGAFIPLYYVSYLNGNPVYASWLLTVFLAGGAAGTLAGGLLSDKYGSKRVMLYSILPISLLLALFNMSSGSIVFALLAVASALLSAAFAGCLVLTQRMMPGNVGMASGLTLGFSVGLGSLGVLALGRVADIWTLPMVFDILAVLPIIGFALTLFVKEGKEILNN</sequence>
<comment type="subcellular location">
    <subcellularLocation>
        <location evidence="1">Cell membrane</location>
        <topology evidence="1">Multi-pass membrane protein</topology>
    </subcellularLocation>
</comment>
<protein>
    <submittedName>
        <fullName evidence="8">MFS transporter, FSR family, fosmidomycin resistance protein</fullName>
    </submittedName>
</protein>
<evidence type="ECO:0000256" key="1">
    <source>
        <dbReference type="ARBA" id="ARBA00004651"/>
    </source>
</evidence>
<dbReference type="InterPro" id="IPR036259">
    <property type="entry name" value="MFS_trans_sf"/>
</dbReference>
<keyword evidence="4 6" id="KW-1133">Transmembrane helix</keyword>
<evidence type="ECO:0000256" key="3">
    <source>
        <dbReference type="ARBA" id="ARBA00022692"/>
    </source>
</evidence>
<evidence type="ECO:0000256" key="5">
    <source>
        <dbReference type="ARBA" id="ARBA00023136"/>
    </source>
</evidence>
<evidence type="ECO:0000256" key="2">
    <source>
        <dbReference type="ARBA" id="ARBA00022448"/>
    </source>
</evidence>
<dbReference type="SUPFAM" id="SSF103473">
    <property type="entry name" value="MFS general substrate transporter"/>
    <property type="match status" value="1"/>
</dbReference>
<dbReference type="AlphaFoldDB" id="A0A1W2DF91"/>
<keyword evidence="5 6" id="KW-0472">Membrane</keyword>
<evidence type="ECO:0000256" key="6">
    <source>
        <dbReference type="SAM" id="Phobius"/>
    </source>
</evidence>
<dbReference type="Pfam" id="PF07690">
    <property type="entry name" value="MFS_1"/>
    <property type="match status" value="2"/>
</dbReference>
<keyword evidence="9" id="KW-1185">Reference proteome</keyword>
<evidence type="ECO:0000259" key="7">
    <source>
        <dbReference type="PROSITE" id="PS50850"/>
    </source>
</evidence>
<dbReference type="PANTHER" id="PTHR43129:SF1">
    <property type="entry name" value="FOSMIDOMYCIN RESISTANCE PROTEIN"/>
    <property type="match status" value="1"/>
</dbReference>
<name>A0A1W2DF91_9FIRM</name>
<dbReference type="InterPro" id="IPR011701">
    <property type="entry name" value="MFS"/>
</dbReference>
<feature type="transmembrane region" description="Helical" evidence="6">
    <location>
        <begin position="296"/>
        <end position="317"/>
    </location>
</feature>
<feature type="transmembrane region" description="Helical" evidence="6">
    <location>
        <begin position="45"/>
        <end position="67"/>
    </location>
</feature>
<dbReference type="Gene3D" id="1.20.1250.20">
    <property type="entry name" value="MFS general substrate transporter like domains"/>
    <property type="match status" value="2"/>
</dbReference>
<dbReference type="EMBL" id="FWXI01000015">
    <property type="protein sequence ID" value="SMC95924.1"/>
    <property type="molecule type" value="Genomic_DNA"/>
</dbReference>
<keyword evidence="3 6" id="KW-0812">Transmembrane</keyword>
<proteinExistence type="predicted"/>
<reference evidence="8 9" key="1">
    <citation type="submission" date="2017-04" db="EMBL/GenBank/DDBJ databases">
        <authorList>
            <person name="Afonso C.L."/>
            <person name="Miller P.J."/>
            <person name="Scott M.A."/>
            <person name="Spackman E."/>
            <person name="Goraichik I."/>
            <person name="Dimitrov K.M."/>
            <person name="Suarez D.L."/>
            <person name="Swayne D.E."/>
        </authorList>
    </citation>
    <scope>NUCLEOTIDE SEQUENCE [LARGE SCALE GENOMIC DNA]</scope>
    <source>
        <strain evidence="8 9">DSM 5090</strain>
    </source>
</reference>
<accession>A0A1W2DF91</accession>
<feature type="transmembrane region" description="Helical" evidence="6">
    <location>
        <begin position="329"/>
        <end position="348"/>
    </location>
</feature>
<feature type="transmembrane region" description="Helical" evidence="6">
    <location>
        <begin position="97"/>
        <end position="114"/>
    </location>
</feature>
<dbReference type="STRING" id="112901.SAMN04488500_11569"/>
<dbReference type="GO" id="GO:0022857">
    <property type="term" value="F:transmembrane transporter activity"/>
    <property type="evidence" value="ECO:0007669"/>
    <property type="project" value="InterPro"/>
</dbReference>
<feature type="transmembrane region" description="Helical" evidence="6">
    <location>
        <begin position="354"/>
        <end position="378"/>
    </location>
</feature>
<dbReference type="PROSITE" id="PS50850">
    <property type="entry name" value="MFS"/>
    <property type="match status" value="1"/>
</dbReference>
<keyword evidence="2" id="KW-0813">Transport</keyword>
<organism evidence="8 9">
    <name type="scientific">Sporomusa malonica</name>
    <dbReference type="NCBI Taxonomy" id="112901"/>
    <lineage>
        <taxon>Bacteria</taxon>
        <taxon>Bacillati</taxon>
        <taxon>Bacillota</taxon>
        <taxon>Negativicutes</taxon>
        <taxon>Selenomonadales</taxon>
        <taxon>Sporomusaceae</taxon>
        <taxon>Sporomusa</taxon>
    </lineage>
</organism>
<feature type="transmembrane region" description="Helical" evidence="6">
    <location>
        <begin position="134"/>
        <end position="156"/>
    </location>
</feature>
<feature type="transmembrane region" description="Helical" evidence="6">
    <location>
        <begin position="74"/>
        <end position="91"/>
    </location>
</feature>
<dbReference type="Proteomes" id="UP000192738">
    <property type="component" value="Unassembled WGS sequence"/>
</dbReference>
<dbReference type="PANTHER" id="PTHR43129">
    <property type="entry name" value="FOSMIDOMYCIN RESISTANCE PROTEIN"/>
    <property type="match status" value="1"/>
</dbReference>
<dbReference type="GO" id="GO:0005886">
    <property type="term" value="C:plasma membrane"/>
    <property type="evidence" value="ECO:0007669"/>
    <property type="project" value="UniProtKB-SubCell"/>
</dbReference>
<feature type="transmembrane region" description="Helical" evidence="6">
    <location>
        <begin position="199"/>
        <end position="232"/>
    </location>
</feature>
<evidence type="ECO:0000313" key="9">
    <source>
        <dbReference type="Proteomes" id="UP000192738"/>
    </source>
</evidence>
<evidence type="ECO:0000313" key="8">
    <source>
        <dbReference type="EMBL" id="SMC95924.1"/>
    </source>
</evidence>
<dbReference type="CDD" id="cd17478">
    <property type="entry name" value="MFS_FsR"/>
    <property type="match status" value="1"/>
</dbReference>
<gene>
    <name evidence="8" type="ORF">SAMN04488500_11569</name>
</gene>
<feature type="transmembrane region" description="Helical" evidence="6">
    <location>
        <begin position="273"/>
        <end position="290"/>
    </location>
</feature>
<dbReference type="InterPro" id="IPR020846">
    <property type="entry name" value="MFS_dom"/>
</dbReference>